<evidence type="ECO:0000259" key="1">
    <source>
        <dbReference type="PROSITE" id="PS50108"/>
    </source>
</evidence>
<sequence>DDGLAGWTVYLDLNEDGQLDEDEPTATTNASGEYALSAPGPGTYVVREVIQPGWRISYPCGTSHISLTPDVVASIHDEPKDGIGDSFNSTDGLLRQIDPGHDSTPKEDRAIVEIDASSLAGASLSEATVAFTLWINNHGGGERRFHVWAYEGNGSAELEDFSRPGVLVGDVLLTATGTTFTLEAGSAIQSLLDDGANYVGLRFDPIGGYVFPVIVRDVSLTVLKAMNAHTVTVGAPDEIIFDFEHLAHNGE</sequence>
<protein>
    <recommendedName>
        <fullName evidence="1">CRIB domain-containing protein</fullName>
    </recommendedName>
</protein>
<evidence type="ECO:0000313" key="2">
    <source>
        <dbReference type="EMBL" id="GAG37880.1"/>
    </source>
</evidence>
<dbReference type="EMBL" id="BARS01043273">
    <property type="protein sequence ID" value="GAG37880.1"/>
    <property type="molecule type" value="Genomic_DNA"/>
</dbReference>
<dbReference type="PROSITE" id="PS50108">
    <property type="entry name" value="CRIB"/>
    <property type="match status" value="1"/>
</dbReference>
<comment type="caution">
    <text evidence="2">The sequence shown here is derived from an EMBL/GenBank/DDBJ whole genome shotgun (WGS) entry which is preliminary data.</text>
</comment>
<feature type="non-terminal residue" evidence="2">
    <location>
        <position position="251"/>
    </location>
</feature>
<organism evidence="2">
    <name type="scientific">marine sediment metagenome</name>
    <dbReference type="NCBI Taxonomy" id="412755"/>
    <lineage>
        <taxon>unclassified sequences</taxon>
        <taxon>metagenomes</taxon>
        <taxon>ecological metagenomes</taxon>
    </lineage>
</organism>
<dbReference type="InterPro" id="IPR000095">
    <property type="entry name" value="CRIB_dom"/>
</dbReference>
<name>X0X4C5_9ZZZZ</name>
<dbReference type="Gene3D" id="2.60.40.10">
    <property type="entry name" value="Immunoglobulins"/>
    <property type="match status" value="1"/>
</dbReference>
<feature type="domain" description="CRIB" evidence="1">
    <location>
        <begin position="233"/>
        <end position="250"/>
    </location>
</feature>
<dbReference type="AlphaFoldDB" id="X0X4C5"/>
<accession>X0X4C5</accession>
<reference evidence="2" key="1">
    <citation type="journal article" date="2014" name="Front. Microbiol.">
        <title>High frequency of phylogenetically diverse reductive dehalogenase-homologous genes in deep subseafloor sedimentary metagenomes.</title>
        <authorList>
            <person name="Kawai M."/>
            <person name="Futagami T."/>
            <person name="Toyoda A."/>
            <person name="Takaki Y."/>
            <person name="Nishi S."/>
            <person name="Hori S."/>
            <person name="Arai W."/>
            <person name="Tsubouchi T."/>
            <person name="Morono Y."/>
            <person name="Uchiyama I."/>
            <person name="Ito T."/>
            <person name="Fujiyama A."/>
            <person name="Inagaki F."/>
            <person name="Takami H."/>
        </authorList>
    </citation>
    <scope>NUCLEOTIDE SEQUENCE</scope>
    <source>
        <strain evidence="2">Expedition CK06-06</strain>
    </source>
</reference>
<dbReference type="SUPFAM" id="SSF117074">
    <property type="entry name" value="Hypothetical protein PA1324"/>
    <property type="match status" value="1"/>
</dbReference>
<gene>
    <name evidence="2" type="ORF">S01H1_65539</name>
</gene>
<dbReference type="InterPro" id="IPR013783">
    <property type="entry name" value="Ig-like_fold"/>
</dbReference>
<feature type="non-terminal residue" evidence="2">
    <location>
        <position position="1"/>
    </location>
</feature>
<proteinExistence type="predicted"/>